<comment type="catalytic activity">
    <reaction evidence="1">
        <text>Endohydrolysis of (1-&gt;3)- or (1-&gt;4)-linkages in beta-D-glucans when the glucose residue whose reducing group is involved in the linkage to be hydrolyzed is itself substituted at C-3.</text>
        <dbReference type="EC" id="3.2.1.6"/>
    </reaction>
</comment>
<feature type="transmembrane region" description="Helical" evidence="7">
    <location>
        <begin position="678"/>
        <end position="698"/>
    </location>
</feature>
<evidence type="ECO:0000259" key="9">
    <source>
        <dbReference type="PROSITE" id="PS51762"/>
    </source>
</evidence>
<evidence type="ECO:0000256" key="3">
    <source>
        <dbReference type="ARBA" id="ARBA00012599"/>
    </source>
</evidence>
<feature type="compositionally biased region" description="Low complexity" evidence="6">
    <location>
        <begin position="504"/>
        <end position="522"/>
    </location>
</feature>
<evidence type="ECO:0000256" key="7">
    <source>
        <dbReference type="SAM" id="Phobius"/>
    </source>
</evidence>
<dbReference type="Gene3D" id="2.60.120.200">
    <property type="match status" value="1"/>
</dbReference>
<dbReference type="PANTHER" id="PTHR10963:SF24">
    <property type="entry name" value="GLYCOSIDASE C21B10.07-RELATED"/>
    <property type="match status" value="1"/>
</dbReference>
<feature type="domain" description="GH16" evidence="9">
    <location>
        <begin position="31"/>
        <end position="346"/>
    </location>
</feature>
<dbReference type="SUPFAM" id="SSF49899">
    <property type="entry name" value="Concanavalin A-like lectins/glucanases"/>
    <property type="match status" value="1"/>
</dbReference>
<dbReference type="InterPro" id="IPR003609">
    <property type="entry name" value="Pan_app"/>
</dbReference>
<gene>
    <name evidence="10" type="ORF">D6D13_00852</name>
</gene>
<dbReference type="CDD" id="cd02181">
    <property type="entry name" value="GH16_fungal_Lam16A_glucanase"/>
    <property type="match status" value="1"/>
</dbReference>
<dbReference type="Pfam" id="PF14295">
    <property type="entry name" value="PAN_4"/>
    <property type="match status" value="2"/>
</dbReference>
<keyword evidence="4" id="KW-0378">Hydrolase</keyword>
<organism evidence="10">
    <name type="scientific">Aureobasidium pullulans</name>
    <name type="common">Black yeast</name>
    <name type="synonym">Pullularia pullulans</name>
    <dbReference type="NCBI Taxonomy" id="5580"/>
    <lineage>
        <taxon>Eukaryota</taxon>
        <taxon>Fungi</taxon>
        <taxon>Dikarya</taxon>
        <taxon>Ascomycota</taxon>
        <taxon>Pezizomycotina</taxon>
        <taxon>Dothideomycetes</taxon>
        <taxon>Dothideomycetidae</taxon>
        <taxon>Dothideales</taxon>
        <taxon>Saccotheciaceae</taxon>
        <taxon>Aureobasidium</taxon>
    </lineage>
</organism>
<comment type="similarity">
    <text evidence="2">Belongs to the glycosyl hydrolase 16 family.</text>
</comment>
<dbReference type="PROSITE" id="PS51762">
    <property type="entry name" value="GH16_2"/>
    <property type="match status" value="1"/>
</dbReference>
<keyword evidence="7" id="KW-0472">Membrane</keyword>
<dbReference type="GO" id="GO:0052861">
    <property type="term" value="F:endo-1,3(4)-beta-glucanase activity"/>
    <property type="evidence" value="ECO:0007669"/>
    <property type="project" value="UniProtKB-EC"/>
</dbReference>
<dbReference type="EC" id="3.2.1.6" evidence="3"/>
<keyword evidence="7" id="KW-0812">Transmembrane</keyword>
<dbReference type="AlphaFoldDB" id="A0A4S9DA09"/>
<evidence type="ECO:0000256" key="1">
    <source>
        <dbReference type="ARBA" id="ARBA00000124"/>
    </source>
</evidence>
<feature type="compositionally biased region" description="Polar residues" evidence="6">
    <location>
        <begin position="523"/>
        <end position="535"/>
    </location>
</feature>
<dbReference type="PANTHER" id="PTHR10963">
    <property type="entry name" value="GLYCOSYL HYDROLASE-RELATED"/>
    <property type="match status" value="1"/>
</dbReference>
<dbReference type="Pfam" id="PF26113">
    <property type="entry name" value="GH16_XgeA"/>
    <property type="match status" value="1"/>
</dbReference>
<proteinExistence type="inferred from homology"/>
<dbReference type="GO" id="GO:0009251">
    <property type="term" value="P:glucan catabolic process"/>
    <property type="evidence" value="ECO:0007669"/>
    <property type="project" value="TreeGrafter"/>
</dbReference>
<feature type="region of interest" description="Disordered" evidence="6">
    <location>
        <begin position="504"/>
        <end position="535"/>
    </location>
</feature>
<dbReference type="FunFam" id="2.60.120.200:FF:000114">
    <property type="entry name" value="Probable endo-1,3(4)-beta-glucanase NFIA_089530"/>
    <property type="match status" value="1"/>
</dbReference>
<dbReference type="InterPro" id="IPR013320">
    <property type="entry name" value="ConA-like_dom_sf"/>
</dbReference>
<sequence length="801" mass="85362">MPPTASRSRMGVLPLFALFSSALAQSIPGASYFTGGGVPGSGAYQLVDDYQPSVFFSKFNYYNSYDPTYGHVQYVNETVANRNGYTTTDDDSITISVDTTNKWPRGGPGRPAVRLISDNTYTHGLFILDLNHMPFGCGTWPAFWLLGPDWPRNGEIDIIEGVHTSTTNTISMHTDSNCTIAGSRQTGLFTSSNCDHAANDNSGCGSVANNTATTNNYGKALSDNNGGVYITEWTSAYVRVWFFPRNNIPSSVTSGSPNITQFGLPVANFQGSCNIDSHFANHSIIINTDFCGAWAGFTYSNYKECPLTTGLNGYDSCVDYVGNNPQAFLDAYWEINSLKVYQLPVNVDSSTVRTSTAPLTSSSPISASNSIINPGMGQSTSSLPLSVPYSGPLSSASSTSSSSAIASATPIICPLNGNRPWTDYKGVSYTISCGSDFTAQSLNQDGQTVDSFEACIQLCDGVDGCSGVSHLGGNGAGTCVLKTGTGDLVYDGHTFAAVAISGRSSGSSTTLSTTSTGSISSTPPKTATLRPTAQPSTCPEANNAVYVDENVINYNVYCSADTEIGSFNSTDIHGGGFTACFTICDVTPDCVGFTFVGASSGTCYFKNQFGGTLSAPSNFVVAFLAQGQTSGSSSLAPKTSSVVLSSVASVPSPYSSTISISTRSSVSSVGSSLHDECFVISVIVSGNITVFFAVICILFNTGLVFTATGVFDIVVFYLAVVGVSDILDLFISSIISIQLAVDDYFRDSSNRLLCRPTVSFDRRQHLQLRYTNDVFERSRGKFQCWMRKLLHWNDDRQQQWE</sequence>
<name>A0A4S9DA09_AURPU</name>
<dbReference type="InterPro" id="IPR050546">
    <property type="entry name" value="Glycosyl_Hydrlase_16"/>
</dbReference>
<keyword evidence="5" id="KW-0326">Glycosidase</keyword>
<protein>
    <recommendedName>
        <fullName evidence="3">endo-1,3(4)-beta-glucanase</fullName>
        <ecNumber evidence="3">3.2.1.6</ecNumber>
    </recommendedName>
</protein>
<feature type="chain" id="PRO_5020821631" description="endo-1,3(4)-beta-glucanase" evidence="8">
    <location>
        <begin position="25"/>
        <end position="801"/>
    </location>
</feature>
<evidence type="ECO:0000256" key="8">
    <source>
        <dbReference type="SAM" id="SignalP"/>
    </source>
</evidence>
<keyword evidence="7" id="KW-1133">Transmembrane helix</keyword>
<evidence type="ECO:0000256" key="2">
    <source>
        <dbReference type="ARBA" id="ARBA00006865"/>
    </source>
</evidence>
<feature type="signal peptide" evidence="8">
    <location>
        <begin position="1"/>
        <end position="24"/>
    </location>
</feature>
<evidence type="ECO:0000313" key="10">
    <source>
        <dbReference type="EMBL" id="THX17142.1"/>
    </source>
</evidence>
<evidence type="ECO:0000256" key="5">
    <source>
        <dbReference type="ARBA" id="ARBA00023295"/>
    </source>
</evidence>
<dbReference type="EMBL" id="QZAS01000002">
    <property type="protein sequence ID" value="THX17142.1"/>
    <property type="molecule type" value="Genomic_DNA"/>
</dbReference>
<keyword evidence="8" id="KW-0732">Signal</keyword>
<accession>A0A4S9DA09</accession>
<evidence type="ECO:0000256" key="6">
    <source>
        <dbReference type="SAM" id="MobiDB-lite"/>
    </source>
</evidence>
<evidence type="ECO:0000256" key="4">
    <source>
        <dbReference type="ARBA" id="ARBA00022801"/>
    </source>
</evidence>
<comment type="caution">
    <text evidence="10">The sequence shown here is derived from an EMBL/GenBank/DDBJ whole genome shotgun (WGS) entry which is preliminary data.</text>
</comment>
<reference evidence="10" key="1">
    <citation type="submission" date="2018-10" db="EMBL/GenBank/DDBJ databases">
        <title>Fifty Aureobasidium pullulans genomes reveal a recombining polyextremotolerant generalist.</title>
        <authorList>
            <person name="Gostincar C."/>
            <person name="Turk M."/>
            <person name="Zajc J."/>
            <person name="Gunde-Cimerman N."/>
        </authorList>
    </citation>
    <scope>NUCLEOTIDE SEQUENCE [LARGE SCALE GENOMIC DNA]</scope>
    <source>
        <strain evidence="10">EXF-10085</strain>
    </source>
</reference>
<dbReference type="InterPro" id="IPR000757">
    <property type="entry name" value="Beta-glucanase-like"/>
</dbReference>